<dbReference type="EMBL" id="BARS01005683">
    <property type="protein sequence ID" value="GAF77103.1"/>
    <property type="molecule type" value="Genomic_DNA"/>
</dbReference>
<gene>
    <name evidence="1" type="ORF">S01H1_11149</name>
</gene>
<name>X0S7T5_9ZZZZ</name>
<protein>
    <recommendedName>
        <fullName evidence="2">Transposase IS4-like domain-containing protein</fullName>
    </recommendedName>
</protein>
<evidence type="ECO:0008006" key="2">
    <source>
        <dbReference type="Google" id="ProtNLM"/>
    </source>
</evidence>
<sequence length="267" mass="30730">MCFTTATASQNVTAASLSLIGLAQEILNPLNRTPLIVADSEHFSGELIHEINQNTAFDLLVPIRNQAAYCKQCKAIDKKQFTRHWAGYATAKLPYEIKRGDAGTYWQFVQRNGECPNEWSFKGFLSTNDRDEIQALTNDFPKRWHVEEFFNANQALGWKRAGTMNLNIRYGQMTMALIAQTAIHGLRSRLGKPYCNWDANHLAKDLFFALEGDVQVVKDRIVVTYYNAPNSERLKAYYMDLPKKLAEQNIDPRVPWLYNYKLDFRFC</sequence>
<dbReference type="AlphaFoldDB" id="X0S7T5"/>
<reference evidence="1" key="1">
    <citation type="journal article" date="2014" name="Front. Microbiol.">
        <title>High frequency of phylogenetically diverse reductive dehalogenase-homologous genes in deep subseafloor sedimentary metagenomes.</title>
        <authorList>
            <person name="Kawai M."/>
            <person name="Futagami T."/>
            <person name="Toyoda A."/>
            <person name="Takaki Y."/>
            <person name="Nishi S."/>
            <person name="Hori S."/>
            <person name="Arai W."/>
            <person name="Tsubouchi T."/>
            <person name="Morono Y."/>
            <person name="Uchiyama I."/>
            <person name="Ito T."/>
            <person name="Fujiyama A."/>
            <person name="Inagaki F."/>
            <person name="Takami H."/>
        </authorList>
    </citation>
    <scope>NUCLEOTIDE SEQUENCE</scope>
    <source>
        <strain evidence="1">Expedition CK06-06</strain>
    </source>
</reference>
<proteinExistence type="predicted"/>
<organism evidence="1">
    <name type="scientific">marine sediment metagenome</name>
    <dbReference type="NCBI Taxonomy" id="412755"/>
    <lineage>
        <taxon>unclassified sequences</taxon>
        <taxon>metagenomes</taxon>
        <taxon>ecological metagenomes</taxon>
    </lineage>
</organism>
<comment type="caution">
    <text evidence="1">The sequence shown here is derived from an EMBL/GenBank/DDBJ whole genome shotgun (WGS) entry which is preliminary data.</text>
</comment>
<accession>X0S7T5</accession>
<evidence type="ECO:0000313" key="1">
    <source>
        <dbReference type="EMBL" id="GAF77103.1"/>
    </source>
</evidence>